<dbReference type="GeneID" id="41718791"/>
<dbReference type="STRING" id="1294262.GCA_001316085_01879"/>
<dbReference type="OrthoDB" id="42542at2157"/>
<dbReference type="EMBL" id="AP018929">
    <property type="protein sequence ID" value="BBG25166.1"/>
    <property type="molecule type" value="Genomic_DNA"/>
</dbReference>
<proteinExistence type="predicted"/>
<evidence type="ECO:0000313" key="3">
    <source>
        <dbReference type="EMBL" id="BBG27957.1"/>
    </source>
</evidence>
<dbReference type="Gene3D" id="2.30.40.10">
    <property type="entry name" value="Urease, subunit C, domain 1"/>
    <property type="match status" value="1"/>
</dbReference>
<accession>A0A510E6A3</accession>
<dbReference type="InterPro" id="IPR052349">
    <property type="entry name" value="Metallo-hydrolase_Enzymes"/>
</dbReference>
<evidence type="ECO:0000313" key="4">
    <source>
        <dbReference type="Proteomes" id="UP000322983"/>
    </source>
</evidence>
<dbReference type="GO" id="GO:0016814">
    <property type="term" value="F:hydrolase activity, acting on carbon-nitrogen (but not peptide) bonds, in cyclic amidines"/>
    <property type="evidence" value="ECO:0007669"/>
    <property type="project" value="TreeGrafter"/>
</dbReference>
<evidence type="ECO:0000313" key="2">
    <source>
        <dbReference type="EMBL" id="BBG25166.1"/>
    </source>
</evidence>
<dbReference type="PANTHER" id="PTHR32027">
    <property type="entry name" value="CYTOSINE DEAMINASE"/>
    <property type="match status" value="1"/>
</dbReference>
<organism evidence="2 4">
    <name type="scientific">Sulfuracidifex tepidarius</name>
    <dbReference type="NCBI Taxonomy" id="1294262"/>
    <lineage>
        <taxon>Archaea</taxon>
        <taxon>Thermoproteota</taxon>
        <taxon>Thermoprotei</taxon>
        <taxon>Sulfolobales</taxon>
        <taxon>Sulfolobaceae</taxon>
        <taxon>Sulfuracidifex</taxon>
    </lineage>
</organism>
<dbReference type="PANTHER" id="PTHR32027:SF0">
    <property type="entry name" value="CYTOSINE DEAMINASE"/>
    <property type="match status" value="1"/>
</dbReference>
<dbReference type="Proteomes" id="UP000322983">
    <property type="component" value="Chromosome"/>
</dbReference>
<dbReference type="AlphaFoldDB" id="A0A510DY58"/>
<dbReference type="EMBL" id="AP018930">
    <property type="protein sequence ID" value="BBG27957.1"/>
    <property type="molecule type" value="Genomic_DNA"/>
</dbReference>
<dbReference type="SUPFAM" id="SSF51556">
    <property type="entry name" value="Metallo-dependent hydrolases"/>
    <property type="match status" value="1"/>
</dbReference>
<protein>
    <recommendedName>
        <fullName evidence="1">Amidohydrolase 3 domain-containing protein</fullName>
    </recommendedName>
</protein>
<dbReference type="InterPro" id="IPR013108">
    <property type="entry name" value="Amidohydro_3"/>
</dbReference>
<dbReference type="Pfam" id="PF07969">
    <property type="entry name" value="Amidohydro_3"/>
    <property type="match status" value="1"/>
</dbReference>
<keyword evidence="4" id="KW-1185">Reference proteome</keyword>
<dbReference type="InterPro" id="IPR011059">
    <property type="entry name" value="Metal-dep_hydrolase_composite"/>
</dbReference>
<dbReference type="Proteomes" id="UP000325030">
    <property type="component" value="Chromosome"/>
</dbReference>
<dbReference type="RefSeq" id="WP_054846077.1">
    <property type="nucleotide sequence ID" value="NZ_AP018929.1"/>
</dbReference>
<evidence type="ECO:0000259" key="1">
    <source>
        <dbReference type="Pfam" id="PF07969"/>
    </source>
</evidence>
<reference evidence="5" key="1">
    <citation type="submission" date="2018-09" db="EMBL/GenBank/DDBJ databases">
        <title>Complete Genome Sequencing of Sulfolobus sp. JCM 16834.</title>
        <authorList>
            <person name="Kato S."/>
            <person name="Itoh T."/>
            <person name="Ohkuma M."/>
        </authorList>
    </citation>
    <scope>NUCLEOTIDE SEQUENCE [LARGE SCALE GENOMIC DNA]</scope>
    <source>
        <strain evidence="5">IC-007</strain>
    </source>
</reference>
<sequence>MISTKWLVVEMVLVIKGLRGIKELRVDGRGTLNAEGRMALPAFYDMHFHPENAFTLRRTGENTSSTLQEAVAKWSKLRDLLSVEEIKDRMKKALLLELYHGVTHVRIHVDTCSKDLKSVKASVILKEEMKDLMDIQTVSFPEQSVFKCSNDFTYASQLTDIVGGKPDAEDDIETSIKHLSYVTMIAKKLGKNMDVHIDQDARRTRFAEYLLSFADMHLALSHMSSLHYEDDDYVRKITQMIRNKRASVISSPLTGVYLATEKGYPKGRGITRIRELMKEEINVCLGNDDTQNVFYPFGSGDILLSLFMAINMEQSFNADEWIPLVTYNSEKEFSTTSNPGKDFVILDASSMREQMSTLAPRFMVIRNGRIVAKTNREARLLIDGTSLDPVMLMRSLTG</sequence>
<feature type="domain" description="Amidohydrolase 3" evidence="1">
    <location>
        <begin position="179"/>
        <end position="371"/>
    </location>
</feature>
<dbReference type="InterPro" id="IPR032466">
    <property type="entry name" value="Metal_Hydrolase"/>
</dbReference>
<dbReference type="Gene3D" id="3.20.20.140">
    <property type="entry name" value="Metal-dependent hydrolases"/>
    <property type="match status" value="1"/>
</dbReference>
<gene>
    <name evidence="2" type="ORF">IC006_2501</name>
    <name evidence="3" type="ORF">IC007_2512</name>
</gene>
<reference evidence="2 4" key="2">
    <citation type="journal article" date="2020" name="Int. J. Syst. Evol. Microbiol.">
        <title>Sulfuracidifex tepidarius gen. nov., sp. nov. and transfer of Sulfolobus metallicus Huber and Stetter 1992 to the genus Sulfuracidifex as Sulfuracidifex metallicus comb. nov.</title>
        <authorList>
            <person name="Itoh T."/>
            <person name="Miura T."/>
            <person name="Sakai H.D."/>
            <person name="Kato S."/>
            <person name="Ohkuma M."/>
            <person name="Takashina T."/>
        </authorList>
    </citation>
    <scope>NUCLEOTIDE SEQUENCE [LARGE SCALE GENOMIC DNA]</scope>
    <source>
        <strain evidence="2 4">IC-006</strain>
        <strain evidence="3">IC-007</strain>
    </source>
</reference>
<name>A0A510DY58_9CREN</name>
<evidence type="ECO:0000313" key="5">
    <source>
        <dbReference type="Proteomes" id="UP000325030"/>
    </source>
</evidence>
<accession>A0A510DY58</accession>
<dbReference type="KEGG" id="step:IC006_2501"/>